<evidence type="ECO:0000256" key="3">
    <source>
        <dbReference type="ARBA" id="ARBA00004572"/>
    </source>
</evidence>
<dbReference type="AlphaFoldDB" id="A0AAW1FZQ4"/>
<evidence type="ECO:0000313" key="20">
    <source>
        <dbReference type="EMBL" id="KAK9539259.1"/>
    </source>
</evidence>
<evidence type="ECO:0000256" key="17">
    <source>
        <dbReference type="SAM" id="MobiDB-lite"/>
    </source>
</evidence>
<evidence type="ECO:0000259" key="19">
    <source>
        <dbReference type="PROSITE" id="PS50063"/>
    </source>
</evidence>
<comment type="caution">
    <text evidence="20">The sequence shown here is derived from an EMBL/GenBank/DDBJ whole genome shotgun (WGS) entry which is preliminary data.</text>
</comment>
<gene>
    <name evidence="20" type="ORF">VZT92_004375</name>
</gene>
<dbReference type="PRINTS" id="PR01864">
    <property type="entry name" value="APOPREGBCLX"/>
</dbReference>
<dbReference type="Pfam" id="PF00452">
    <property type="entry name" value="Bcl-2"/>
    <property type="match status" value="1"/>
</dbReference>
<comment type="subcellular location">
    <subcellularLocation>
        <location evidence="2">Cytoplasm</location>
    </subcellularLocation>
    <subcellularLocation>
        <location evidence="1">Endoplasmic reticulum membrane</location>
        <topology evidence="1">Single-pass membrane protein</topology>
    </subcellularLocation>
    <subcellularLocation>
        <location evidence="3">Mitochondrion outer membrane</location>
        <topology evidence="3">Single-pass membrane protein</topology>
    </subcellularLocation>
    <subcellularLocation>
        <location evidence="4">Nucleus membrane</location>
        <topology evidence="4">Single-pass membrane protein</topology>
    </subcellularLocation>
</comment>
<dbReference type="GO" id="GO:0042981">
    <property type="term" value="P:regulation of apoptotic process"/>
    <property type="evidence" value="ECO:0007669"/>
    <property type="project" value="InterPro"/>
</dbReference>
<dbReference type="GO" id="GO:0097192">
    <property type="term" value="P:extrinsic apoptotic signaling pathway in absence of ligand"/>
    <property type="evidence" value="ECO:0007669"/>
    <property type="project" value="TreeGrafter"/>
</dbReference>
<dbReference type="InterPro" id="IPR020726">
    <property type="entry name" value="Bcl2_BH2_motif_CS"/>
</dbReference>
<evidence type="ECO:0000256" key="13">
    <source>
        <dbReference type="ARBA" id="ARBA00023128"/>
    </source>
</evidence>
<name>A0AAW1FZQ4_ZOAVI</name>
<feature type="transmembrane region" description="Helical" evidence="18">
    <location>
        <begin position="215"/>
        <end position="233"/>
    </location>
</feature>
<dbReference type="InterPro" id="IPR020717">
    <property type="entry name" value="Bcl2_BH1_motif_CS"/>
</dbReference>
<dbReference type="Gene3D" id="1.10.437.10">
    <property type="entry name" value="Blc2-like"/>
    <property type="match status" value="1"/>
</dbReference>
<evidence type="ECO:0000256" key="1">
    <source>
        <dbReference type="ARBA" id="ARBA00004389"/>
    </source>
</evidence>
<feature type="region of interest" description="Disordered" evidence="17">
    <location>
        <begin position="39"/>
        <end position="70"/>
    </location>
</feature>
<dbReference type="GO" id="GO:0031965">
    <property type="term" value="C:nuclear membrane"/>
    <property type="evidence" value="ECO:0007669"/>
    <property type="project" value="UniProtKB-SubCell"/>
</dbReference>
<evidence type="ECO:0000256" key="14">
    <source>
        <dbReference type="ARBA" id="ARBA00023136"/>
    </source>
</evidence>
<evidence type="ECO:0000256" key="11">
    <source>
        <dbReference type="ARBA" id="ARBA00022824"/>
    </source>
</evidence>
<accession>A0AAW1FZQ4</accession>
<keyword evidence="10" id="KW-1000">Mitochondrion outer membrane</keyword>
<dbReference type="InterPro" id="IPR002475">
    <property type="entry name" value="Bcl2-like"/>
</dbReference>
<dbReference type="InterPro" id="IPR026298">
    <property type="entry name" value="Bcl-2_fam"/>
</dbReference>
<organism evidence="20 21">
    <name type="scientific">Zoarces viviparus</name>
    <name type="common">Viviparous eelpout</name>
    <name type="synonym">Blennius viviparus</name>
    <dbReference type="NCBI Taxonomy" id="48416"/>
    <lineage>
        <taxon>Eukaryota</taxon>
        <taxon>Metazoa</taxon>
        <taxon>Chordata</taxon>
        <taxon>Craniata</taxon>
        <taxon>Vertebrata</taxon>
        <taxon>Euteleostomi</taxon>
        <taxon>Actinopterygii</taxon>
        <taxon>Neopterygii</taxon>
        <taxon>Teleostei</taxon>
        <taxon>Neoteleostei</taxon>
        <taxon>Acanthomorphata</taxon>
        <taxon>Eupercaria</taxon>
        <taxon>Perciformes</taxon>
        <taxon>Cottioidei</taxon>
        <taxon>Zoarcales</taxon>
        <taxon>Zoarcidae</taxon>
        <taxon>Zoarcinae</taxon>
        <taxon>Zoarces</taxon>
    </lineage>
</organism>
<dbReference type="GO" id="GO:0005741">
    <property type="term" value="C:mitochondrial outer membrane"/>
    <property type="evidence" value="ECO:0007669"/>
    <property type="project" value="UniProtKB-SubCell"/>
</dbReference>
<dbReference type="GO" id="GO:0001836">
    <property type="term" value="P:release of cytochrome c from mitochondria"/>
    <property type="evidence" value="ECO:0007669"/>
    <property type="project" value="TreeGrafter"/>
</dbReference>
<dbReference type="InterPro" id="IPR013279">
    <property type="entry name" value="Apop_reg_BclX"/>
</dbReference>
<dbReference type="SMART" id="SM00337">
    <property type="entry name" value="BCL"/>
    <property type="match status" value="1"/>
</dbReference>
<keyword evidence="13" id="KW-0496">Mitochondrion</keyword>
<evidence type="ECO:0000256" key="16">
    <source>
        <dbReference type="PROSITE-ProRule" id="PRU00025"/>
    </source>
</evidence>
<dbReference type="CDD" id="cd06845">
    <property type="entry name" value="Bcl-2_like"/>
    <property type="match status" value="1"/>
</dbReference>
<evidence type="ECO:0000256" key="18">
    <source>
        <dbReference type="SAM" id="Phobius"/>
    </source>
</evidence>
<feature type="domain" description="Apoptosis regulator Bcl-2 family BH4" evidence="19">
    <location>
        <begin position="6"/>
        <end position="23"/>
    </location>
</feature>
<evidence type="ECO:0000256" key="5">
    <source>
        <dbReference type="ARBA" id="ARBA00009458"/>
    </source>
</evidence>
<dbReference type="InterPro" id="IPR046371">
    <property type="entry name" value="Bcl-2_BH1-3"/>
</dbReference>
<protein>
    <recommendedName>
        <fullName evidence="6">Apoptosis regulator Bcl-2</fullName>
    </recommendedName>
</protein>
<dbReference type="SUPFAM" id="SSF56854">
    <property type="entry name" value="Bcl-2 inhibitors of programmed cell death"/>
    <property type="match status" value="1"/>
</dbReference>
<proteinExistence type="inferred from homology"/>
<evidence type="ECO:0000256" key="6">
    <source>
        <dbReference type="ARBA" id="ARBA00018573"/>
    </source>
</evidence>
<dbReference type="GO" id="GO:0008630">
    <property type="term" value="P:intrinsic apoptotic signaling pathway in response to DNA damage"/>
    <property type="evidence" value="ECO:0007669"/>
    <property type="project" value="TreeGrafter"/>
</dbReference>
<evidence type="ECO:0000256" key="4">
    <source>
        <dbReference type="ARBA" id="ARBA00004590"/>
    </source>
</evidence>
<dbReference type="InterPro" id="IPR036834">
    <property type="entry name" value="Bcl-2-like_sf"/>
</dbReference>
<evidence type="ECO:0000256" key="15">
    <source>
        <dbReference type="ARBA" id="ARBA00023242"/>
    </source>
</evidence>
<keyword evidence="12 18" id="KW-1133">Transmembrane helix</keyword>
<keyword evidence="14 18" id="KW-0472">Membrane</keyword>
<dbReference type="InterPro" id="IPR003093">
    <property type="entry name" value="Bcl2_BH4"/>
</dbReference>
<feature type="compositionally biased region" description="Pro residues" evidence="17">
    <location>
        <begin position="43"/>
        <end position="53"/>
    </location>
</feature>
<dbReference type="Proteomes" id="UP001488805">
    <property type="component" value="Unassembled WGS sequence"/>
</dbReference>
<dbReference type="PROSITE" id="PS01080">
    <property type="entry name" value="BH1"/>
    <property type="match status" value="1"/>
</dbReference>
<dbReference type="PROSITE" id="PS01258">
    <property type="entry name" value="BH2"/>
    <property type="match status" value="1"/>
</dbReference>
<keyword evidence="11" id="KW-0256">Endoplasmic reticulum</keyword>
<evidence type="ECO:0000313" key="21">
    <source>
        <dbReference type="Proteomes" id="UP001488805"/>
    </source>
</evidence>
<comment type="similarity">
    <text evidence="5">Belongs to the Bcl-2 family.</text>
</comment>
<dbReference type="PROSITE" id="PS50062">
    <property type="entry name" value="BCL2_FAMILY"/>
    <property type="match status" value="1"/>
</dbReference>
<feature type="short sequence motif" description="BH4" evidence="16">
    <location>
        <begin position="6"/>
        <end position="23"/>
    </location>
</feature>
<keyword evidence="7" id="KW-0963">Cytoplasm</keyword>
<evidence type="ECO:0000256" key="10">
    <source>
        <dbReference type="ARBA" id="ARBA00022787"/>
    </source>
</evidence>
<dbReference type="FunFam" id="1.10.437.10:FF:000006">
    <property type="entry name" value="Apoptosis regulator Bcl-2"/>
    <property type="match status" value="1"/>
</dbReference>
<dbReference type="PANTHER" id="PTHR11256">
    <property type="entry name" value="BCL-2 RELATED"/>
    <property type="match status" value="1"/>
</dbReference>
<evidence type="ECO:0000256" key="8">
    <source>
        <dbReference type="ARBA" id="ARBA00022692"/>
    </source>
</evidence>
<keyword evidence="9 16" id="KW-0053">Apoptosis</keyword>
<keyword evidence="15" id="KW-0539">Nucleus</keyword>
<dbReference type="PRINTS" id="PR01862">
    <property type="entry name" value="BCL2FAMILY"/>
</dbReference>
<dbReference type="GO" id="GO:0051400">
    <property type="term" value="F:BH domain binding"/>
    <property type="evidence" value="ECO:0007669"/>
    <property type="project" value="TreeGrafter"/>
</dbReference>
<sequence length="235" mass="26479">MANECNRNIVEKYICHKLSKRGYAFGFDDVRDEDAANNRLIAVPPPPPPPPPTLVRRCREASTGPDSESVPHLCKRLPQSDPTVAAIHRVLREAGDELERLYQPDFTEMSRQLYLTSTTAQRRFAEVIDELFRDGVNWGRIIAFFEFGGTVCVECAAKEEMASQVDNIAEWMTEYLNGPLNNWIQDNGGWDAFVELYDRQRDSLFNCSWPSIKTVFGLAAIGAASLTIGAYLTQK</sequence>
<dbReference type="PROSITE" id="PS50063">
    <property type="entry name" value="BH4_2"/>
    <property type="match status" value="1"/>
</dbReference>
<dbReference type="PANTHER" id="PTHR11256:SF11">
    <property type="entry name" value="APOPTOSIS REGULATOR BCL-2"/>
    <property type="match status" value="1"/>
</dbReference>
<reference evidence="20 21" key="1">
    <citation type="journal article" date="2024" name="Genome Biol. Evol.">
        <title>Chromosome-level genome assembly of the viviparous eelpout Zoarces viviparus.</title>
        <authorList>
            <person name="Fuhrmann N."/>
            <person name="Brasseur M.V."/>
            <person name="Bakowski C.E."/>
            <person name="Podsiadlowski L."/>
            <person name="Prost S."/>
            <person name="Krehenwinkel H."/>
            <person name="Mayer C."/>
        </authorList>
    </citation>
    <scope>NUCLEOTIDE SEQUENCE [LARGE SCALE GENOMIC DNA]</scope>
    <source>
        <strain evidence="20">NO-MEL_2022_Ind0_liver</strain>
    </source>
</reference>
<evidence type="ECO:0000256" key="9">
    <source>
        <dbReference type="ARBA" id="ARBA00022703"/>
    </source>
</evidence>
<keyword evidence="21" id="KW-1185">Reference proteome</keyword>
<dbReference type="GO" id="GO:0005789">
    <property type="term" value="C:endoplasmic reticulum membrane"/>
    <property type="evidence" value="ECO:0007669"/>
    <property type="project" value="UniProtKB-SubCell"/>
</dbReference>
<keyword evidence="8 18" id="KW-0812">Transmembrane</keyword>
<evidence type="ECO:0000256" key="7">
    <source>
        <dbReference type="ARBA" id="ARBA00022490"/>
    </source>
</evidence>
<evidence type="ECO:0000256" key="2">
    <source>
        <dbReference type="ARBA" id="ARBA00004496"/>
    </source>
</evidence>
<evidence type="ECO:0000256" key="12">
    <source>
        <dbReference type="ARBA" id="ARBA00022989"/>
    </source>
</evidence>
<dbReference type="EMBL" id="JBCEZU010000023">
    <property type="protein sequence ID" value="KAK9539259.1"/>
    <property type="molecule type" value="Genomic_DNA"/>
</dbReference>